<protein>
    <submittedName>
        <fullName evidence="1">Uncharacterized protein</fullName>
    </submittedName>
</protein>
<feature type="non-terminal residue" evidence="1">
    <location>
        <position position="1"/>
    </location>
</feature>
<accession>A0A382U6Q1</accession>
<name>A0A382U6Q1_9ZZZZ</name>
<evidence type="ECO:0000313" key="1">
    <source>
        <dbReference type="EMBL" id="SVD29451.1"/>
    </source>
</evidence>
<reference evidence="1" key="1">
    <citation type="submission" date="2018-05" db="EMBL/GenBank/DDBJ databases">
        <authorList>
            <person name="Lanie J.A."/>
            <person name="Ng W.-L."/>
            <person name="Kazmierczak K.M."/>
            <person name="Andrzejewski T.M."/>
            <person name="Davidsen T.M."/>
            <person name="Wayne K.J."/>
            <person name="Tettelin H."/>
            <person name="Glass J.I."/>
            <person name="Rusch D."/>
            <person name="Podicherti R."/>
            <person name="Tsui H.-C.T."/>
            <person name="Winkler M.E."/>
        </authorList>
    </citation>
    <scope>NUCLEOTIDE SEQUENCE</scope>
</reference>
<feature type="non-terminal residue" evidence="1">
    <location>
        <position position="35"/>
    </location>
</feature>
<organism evidence="1">
    <name type="scientific">marine metagenome</name>
    <dbReference type="NCBI Taxonomy" id="408172"/>
    <lineage>
        <taxon>unclassified sequences</taxon>
        <taxon>metagenomes</taxon>
        <taxon>ecological metagenomes</taxon>
    </lineage>
</organism>
<dbReference type="EMBL" id="UINC01141609">
    <property type="protein sequence ID" value="SVD29451.1"/>
    <property type="molecule type" value="Genomic_DNA"/>
</dbReference>
<sequence length="35" mass="4029">VLPWANLEEHAMKAAVYHGPRDIRVEDVSRPEITQ</sequence>
<gene>
    <name evidence="1" type="ORF">METZ01_LOCUS382305</name>
</gene>
<dbReference type="AlphaFoldDB" id="A0A382U6Q1"/>
<proteinExistence type="predicted"/>